<protein>
    <submittedName>
        <fullName evidence="1">Uncharacterized protein</fullName>
    </submittedName>
</protein>
<dbReference type="Proteomes" id="UP001231941">
    <property type="component" value="Unassembled WGS sequence"/>
</dbReference>
<evidence type="ECO:0000313" key="2">
    <source>
        <dbReference type="Proteomes" id="UP001231941"/>
    </source>
</evidence>
<sequence length="253" mass="30102">MGFYIPGFPTEVSETIEFPDIAEMLLHPMFRVATPETLRKYGTEFQKELLDKTPLKNNTKHVTIWSVVNVIDNGQRVMTNYDPKRSNSEWHIDGCEIDDAFDHIYPIETCHLLLSYTTALTQFNKNKINFTGEVEKYNISEFHQYLNRINLNELITPQSIEPNKIYTFSNHLHRAVPPNRIEFRYTWRVRETNKEYIPKHEMSQMIIENTAFDIHKQDWFSNLIKEHHNHKISIYFPAGVWNYFNKNMDVDDL</sequence>
<proteinExistence type="predicted"/>
<reference evidence="1 2" key="1">
    <citation type="submission" date="2023-08" db="EMBL/GenBank/DDBJ databases">
        <authorList>
            <person name="Park J.-S."/>
        </authorList>
    </citation>
    <scope>NUCLEOTIDE SEQUENCE [LARGE SCALE GENOMIC DNA]</scope>
    <source>
        <strain evidence="1 2">2205SS18-9</strain>
    </source>
</reference>
<organism evidence="1 2">
    <name type="scientific">Chengkuizengella axinellae</name>
    <dbReference type="NCBI Taxonomy" id="3064388"/>
    <lineage>
        <taxon>Bacteria</taxon>
        <taxon>Bacillati</taxon>
        <taxon>Bacillota</taxon>
        <taxon>Bacilli</taxon>
        <taxon>Bacillales</taxon>
        <taxon>Paenibacillaceae</taxon>
        <taxon>Chengkuizengella</taxon>
    </lineage>
</organism>
<name>A0ABT9IWE9_9BACL</name>
<dbReference type="RefSeq" id="WP_305991001.1">
    <property type="nucleotide sequence ID" value="NZ_JAVAMP010000002.1"/>
</dbReference>
<gene>
    <name evidence="1" type="ORF">Q5Y73_06235</name>
</gene>
<keyword evidence="2" id="KW-1185">Reference proteome</keyword>
<accession>A0ABT9IWE9</accession>
<evidence type="ECO:0000313" key="1">
    <source>
        <dbReference type="EMBL" id="MDP5273694.1"/>
    </source>
</evidence>
<comment type="caution">
    <text evidence="1">The sequence shown here is derived from an EMBL/GenBank/DDBJ whole genome shotgun (WGS) entry which is preliminary data.</text>
</comment>
<dbReference type="EMBL" id="JAVAMP010000002">
    <property type="protein sequence ID" value="MDP5273694.1"/>
    <property type="molecule type" value="Genomic_DNA"/>
</dbReference>